<accession>A0AAP2XTQ7</accession>
<comment type="caution">
    <text evidence="2">The sequence shown here is derived from an EMBL/GenBank/DDBJ whole genome shotgun (WGS) entry which is preliminary data.</text>
</comment>
<organism evidence="2 3">
    <name type="scientific">Faecalibacillus intestinalis</name>
    <dbReference type="NCBI Taxonomy" id="1982626"/>
    <lineage>
        <taxon>Bacteria</taxon>
        <taxon>Bacillati</taxon>
        <taxon>Bacillota</taxon>
        <taxon>Erysipelotrichia</taxon>
        <taxon>Erysipelotrichales</taxon>
        <taxon>Coprobacillaceae</taxon>
        <taxon>Faecalibacillus</taxon>
    </lineage>
</organism>
<dbReference type="InterPro" id="IPR050469">
    <property type="entry name" value="Diguanylate_Cyclase"/>
</dbReference>
<feature type="domain" description="GGDEF" evidence="1">
    <location>
        <begin position="130"/>
        <end position="258"/>
    </location>
</feature>
<dbReference type="InterPro" id="IPR000160">
    <property type="entry name" value="GGDEF_dom"/>
</dbReference>
<dbReference type="GO" id="GO:0052621">
    <property type="term" value="F:diguanylate cyclase activity"/>
    <property type="evidence" value="ECO:0007669"/>
    <property type="project" value="TreeGrafter"/>
</dbReference>
<proteinExistence type="predicted"/>
<dbReference type="AlphaFoldDB" id="A0AAP2XTQ7"/>
<sequence>MIDFQKHQSAKAENDQIEIIEGNCYDYWKRKDVCVNCISKQAYIKKGQAFKLEFVDYNIYAIIAQYVEVDERPWVLELVYKTKEDIILGAHGKTRFLENIVTYNKEYYTDVLTGAYSRRYYEEYVQYINDVSAVAMIDADNFKAINDQYGHNAGDQAIKAVSKAIQSCIRPDDIFIRYGGDEFVLIFQDIHYDAFTTRLYQISECVKQTKVDDYEDLSLSITVGGIYGNSKVNDAIKKADKLMYEGKKSKCSVVVKKTSEVD</sequence>
<dbReference type="CDD" id="cd01949">
    <property type="entry name" value="GGDEF"/>
    <property type="match status" value="1"/>
</dbReference>
<dbReference type="PANTHER" id="PTHR45138:SF9">
    <property type="entry name" value="DIGUANYLATE CYCLASE DGCM-RELATED"/>
    <property type="match status" value="1"/>
</dbReference>
<evidence type="ECO:0000313" key="3">
    <source>
        <dbReference type="Proteomes" id="UP001204814"/>
    </source>
</evidence>
<dbReference type="Gene3D" id="3.30.70.270">
    <property type="match status" value="1"/>
</dbReference>
<dbReference type="EMBL" id="JANGBO010000017">
    <property type="protein sequence ID" value="MCQ5062715.1"/>
    <property type="molecule type" value="Genomic_DNA"/>
</dbReference>
<dbReference type="SMART" id="SM00267">
    <property type="entry name" value="GGDEF"/>
    <property type="match status" value="1"/>
</dbReference>
<protein>
    <submittedName>
        <fullName evidence="2">GGDEF domain-containing protein</fullName>
    </submittedName>
</protein>
<gene>
    <name evidence="2" type="ORF">NE542_12895</name>
</gene>
<dbReference type="Pfam" id="PF00990">
    <property type="entry name" value="GGDEF"/>
    <property type="match status" value="1"/>
</dbReference>
<dbReference type="PROSITE" id="PS50887">
    <property type="entry name" value="GGDEF"/>
    <property type="match status" value="1"/>
</dbReference>
<dbReference type="InterPro" id="IPR029787">
    <property type="entry name" value="Nucleotide_cyclase"/>
</dbReference>
<dbReference type="RefSeq" id="WP_227352134.1">
    <property type="nucleotide sequence ID" value="NZ_JAJDKX010000017.1"/>
</dbReference>
<dbReference type="SUPFAM" id="SSF55073">
    <property type="entry name" value="Nucleotide cyclase"/>
    <property type="match status" value="1"/>
</dbReference>
<evidence type="ECO:0000313" key="2">
    <source>
        <dbReference type="EMBL" id="MCQ5062715.1"/>
    </source>
</evidence>
<evidence type="ECO:0000259" key="1">
    <source>
        <dbReference type="PROSITE" id="PS50887"/>
    </source>
</evidence>
<dbReference type="PANTHER" id="PTHR45138">
    <property type="entry name" value="REGULATORY COMPONENTS OF SENSORY TRANSDUCTION SYSTEM"/>
    <property type="match status" value="1"/>
</dbReference>
<dbReference type="Proteomes" id="UP001204814">
    <property type="component" value="Unassembled WGS sequence"/>
</dbReference>
<name>A0AAP2XTQ7_9FIRM</name>
<dbReference type="InterPro" id="IPR043128">
    <property type="entry name" value="Rev_trsase/Diguanyl_cyclase"/>
</dbReference>
<reference evidence="2" key="1">
    <citation type="submission" date="2022-06" db="EMBL/GenBank/DDBJ databases">
        <title>Isolation of gut microbiota from human fecal samples.</title>
        <authorList>
            <person name="Pamer E.G."/>
            <person name="Barat B."/>
            <person name="Waligurski E."/>
            <person name="Medina S."/>
            <person name="Paddock L."/>
            <person name="Mostad J."/>
        </authorList>
    </citation>
    <scope>NUCLEOTIDE SEQUENCE</scope>
    <source>
        <strain evidence="2">DFI.6.24</strain>
    </source>
</reference>
<dbReference type="NCBIfam" id="TIGR00254">
    <property type="entry name" value="GGDEF"/>
    <property type="match status" value="1"/>
</dbReference>